<dbReference type="InterPro" id="IPR002195">
    <property type="entry name" value="Dihydroorotase_CS"/>
</dbReference>
<keyword evidence="5" id="KW-0378">Hydrolase</keyword>
<dbReference type="Pfam" id="PF04909">
    <property type="entry name" value="Amidohydro_2"/>
    <property type="match status" value="1"/>
</dbReference>
<accession>A0A9P8QQU4</accession>
<evidence type="ECO:0000256" key="4">
    <source>
        <dbReference type="ARBA" id="ARBA00022723"/>
    </source>
</evidence>
<dbReference type="SUPFAM" id="SSF51556">
    <property type="entry name" value="Metallo-dependent hydrolases"/>
    <property type="match status" value="1"/>
</dbReference>
<dbReference type="PANTHER" id="PTHR43137:SF1">
    <property type="entry name" value="DIHYDROOROTASE"/>
    <property type="match status" value="1"/>
</dbReference>
<comment type="similarity">
    <text evidence="2">Belongs to the metallo-dependent hydrolases superfamily. DHOase family. Class II DHOase subfamily.</text>
</comment>
<dbReference type="GO" id="GO:0006207">
    <property type="term" value="P:'de novo' pyrimidine nucleobase biosynthetic process"/>
    <property type="evidence" value="ECO:0007669"/>
    <property type="project" value="TreeGrafter"/>
</dbReference>
<name>A0A9P8QQU4_9HYPO</name>
<dbReference type="OrthoDB" id="1670005at2759"/>
<dbReference type="GO" id="GO:0005737">
    <property type="term" value="C:cytoplasm"/>
    <property type="evidence" value="ECO:0007669"/>
    <property type="project" value="TreeGrafter"/>
</dbReference>
<dbReference type="InterPro" id="IPR032466">
    <property type="entry name" value="Metal_Hydrolase"/>
</dbReference>
<dbReference type="AlphaFoldDB" id="A0A9P8QQU4"/>
<gene>
    <name evidence="9" type="ORF">Trco_002902</name>
</gene>
<dbReference type="EMBL" id="JAIWOZ010000002">
    <property type="protein sequence ID" value="KAH6609556.1"/>
    <property type="molecule type" value="Genomic_DNA"/>
</dbReference>
<keyword evidence="7" id="KW-0665">Pyrimidine biosynthesis</keyword>
<evidence type="ECO:0000256" key="2">
    <source>
        <dbReference type="ARBA" id="ARBA00005631"/>
    </source>
</evidence>
<comment type="pathway">
    <text evidence="1">Pyrimidine metabolism; UMP biosynthesis via de novo pathway; (S)-dihydroorotate from bicarbonate: step 3/3.</text>
</comment>
<keyword evidence="10" id="KW-1185">Reference proteome</keyword>
<dbReference type="InterPro" id="IPR006680">
    <property type="entry name" value="Amidohydro-rel"/>
</dbReference>
<dbReference type="PROSITE" id="PS00482">
    <property type="entry name" value="DIHYDROOROTASE_1"/>
    <property type="match status" value="1"/>
</dbReference>
<evidence type="ECO:0000256" key="5">
    <source>
        <dbReference type="ARBA" id="ARBA00022801"/>
    </source>
</evidence>
<dbReference type="InterPro" id="IPR004721">
    <property type="entry name" value="DHOdimr"/>
</dbReference>
<evidence type="ECO:0000313" key="9">
    <source>
        <dbReference type="EMBL" id="KAH6609556.1"/>
    </source>
</evidence>
<dbReference type="PIRSF" id="PIRSF001237">
    <property type="entry name" value="DHOdimr"/>
    <property type="match status" value="1"/>
</dbReference>
<keyword evidence="6" id="KW-0862">Zinc</keyword>
<dbReference type="PROSITE" id="PS00483">
    <property type="entry name" value="DIHYDROOROTASE_2"/>
    <property type="match status" value="1"/>
</dbReference>
<evidence type="ECO:0000313" key="10">
    <source>
        <dbReference type="Proteomes" id="UP000827724"/>
    </source>
</evidence>
<dbReference type="EC" id="3.5.2.3" evidence="3"/>
<dbReference type="PANTHER" id="PTHR43137">
    <property type="entry name" value="DIHYDROOROTASE"/>
    <property type="match status" value="1"/>
</dbReference>
<organism evidence="9 10">
    <name type="scientific">Trichoderma cornu-damae</name>
    <dbReference type="NCBI Taxonomy" id="654480"/>
    <lineage>
        <taxon>Eukaryota</taxon>
        <taxon>Fungi</taxon>
        <taxon>Dikarya</taxon>
        <taxon>Ascomycota</taxon>
        <taxon>Pezizomycotina</taxon>
        <taxon>Sordariomycetes</taxon>
        <taxon>Hypocreomycetidae</taxon>
        <taxon>Hypocreales</taxon>
        <taxon>Hypocreaceae</taxon>
        <taxon>Trichoderma</taxon>
    </lineage>
</organism>
<keyword evidence="4" id="KW-0479">Metal-binding</keyword>
<comment type="caution">
    <text evidence="9">The sequence shown here is derived from an EMBL/GenBank/DDBJ whole genome shotgun (WGS) entry which is preliminary data.</text>
</comment>
<protein>
    <recommendedName>
        <fullName evidence="3">dihydroorotase</fullName>
        <ecNumber evidence="3">3.5.2.3</ecNumber>
    </recommendedName>
</protein>
<dbReference type="Gene3D" id="3.20.20.140">
    <property type="entry name" value="Metal-dependent hydrolases"/>
    <property type="match status" value="1"/>
</dbReference>
<sequence length="354" mass="38275">MQLKSIQKLELPAAADMHVHLRQGEMMDVVVPTLEQGGVDTAFVYVSVVLEYKDKLRAISPNVHFLMSLYLHPSVTPETIEKAAAAGVTGVKLYPQGATTNSEHGVANIEAFYDTFASMEKHDLVLNLHGEVLEALAPEGTTLEEAFLPTLKQLHERFPNLRIVLEHCTTAAAVEAVKACGANVGATITAHHLYLTEADACCDPFAFCKPIPKKPTDRDALLKAVVSGNSKFFFGSDSAPHPMTSKTSAAQGKAPPAGVFTQPYVTQLVLLALEEGIERGVIGEEEVTQEKLEGFLSKFGRLFYKLPETSGNKLVLERKGEKIPSSVKSESGEVEVGISRAGTQVFSLTWVKAA</sequence>
<evidence type="ECO:0000256" key="3">
    <source>
        <dbReference type="ARBA" id="ARBA00012860"/>
    </source>
</evidence>
<dbReference type="Proteomes" id="UP000827724">
    <property type="component" value="Unassembled WGS sequence"/>
</dbReference>
<evidence type="ECO:0000256" key="6">
    <source>
        <dbReference type="ARBA" id="ARBA00022833"/>
    </source>
</evidence>
<reference evidence="9" key="1">
    <citation type="submission" date="2021-08" db="EMBL/GenBank/DDBJ databases">
        <title>Chromosome-Level Trichoderma cornu-damae using Hi-C Data.</title>
        <authorList>
            <person name="Kim C.S."/>
        </authorList>
    </citation>
    <scope>NUCLEOTIDE SEQUENCE</scope>
    <source>
        <strain evidence="9">KA19-0412C</strain>
    </source>
</reference>
<evidence type="ECO:0000256" key="1">
    <source>
        <dbReference type="ARBA" id="ARBA00004880"/>
    </source>
</evidence>
<feature type="domain" description="Amidohydrolase-related" evidence="8">
    <location>
        <begin position="73"/>
        <end position="171"/>
    </location>
</feature>
<evidence type="ECO:0000259" key="8">
    <source>
        <dbReference type="Pfam" id="PF04909"/>
    </source>
</evidence>
<dbReference type="GO" id="GO:0004151">
    <property type="term" value="F:dihydroorotase activity"/>
    <property type="evidence" value="ECO:0007669"/>
    <property type="project" value="UniProtKB-EC"/>
</dbReference>
<proteinExistence type="inferred from homology"/>
<dbReference type="GO" id="GO:0006221">
    <property type="term" value="P:pyrimidine nucleotide biosynthetic process"/>
    <property type="evidence" value="ECO:0007669"/>
    <property type="project" value="UniProtKB-KW"/>
</dbReference>
<evidence type="ECO:0000256" key="7">
    <source>
        <dbReference type="ARBA" id="ARBA00022975"/>
    </source>
</evidence>
<dbReference type="GO" id="GO:0046872">
    <property type="term" value="F:metal ion binding"/>
    <property type="evidence" value="ECO:0007669"/>
    <property type="project" value="UniProtKB-KW"/>
</dbReference>